<evidence type="ECO:0000313" key="3">
    <source>
        <dbReference type="Proteomes" id="UP001206639"/>
    </source>
</evidence>
<accession>A0ABT2M6N9</accession>
<dbReference type="Pfam" id="PF11575">
    <property type="entry name" value="FhuF_C"/>
    <property type="match status" value="1"/>
</dbReference>
<reference evidence="3" key="1">
    <citation type="submission" date="2023-07" db="EMBL/GenBank/DDBJ databases">
        <authorList>
            <person name="Deng Y."/>
            <person name="Zhang Y.-Q."/>
        </authorList>
    </citation>
    <scope>NUCLEOTIDE SEQUENCE [LARGE SCALE GENOMIC DNA]</scope>
    <source>
        <strain evidence="3">CPCC 205710</strain>
    </source>
</reference>
<protein>
    <submittedName>
        <fullName evidence="2">(2Fe-2S)-binding protein</fullName>
    </submittedName>
</protein>
<comment type="caution">
    <text evidence="2">The sequence shown here is derived from an EMBL/GenBank/DDBJ whole genome shotgun (WGS) entry which is preliminary data.</text>
</comment>
<name>A0ABT2M6N9_9MYCO</name>
<evidence type="ECO:0000313" key="2">
    <source>
        <dbReference type="EMBL" id="MCT7657917.1"/>
    </source>
</evidence>
<evidence type="ECO:0000259" key="1">
    <source>
        <dbReference type="Pfam" id="PF11575"/>
    </source>
</evidence>
<dbReference type="EMBL" id="JAODWD010000001">
    <property type="protein sequence ID" value="MCT7657917.1"/>
    <property type="molecule type" value="Genomic_DNA"/>
</dbReference>
<keyword evidence="3" id="KW-1185">Reference proteome</keyword>
<dbReference type="InterPro" id="IPR024726">
    <property type="entry name" value="FhuF_C"/>
</dbReference>
<dbReference type="Proteomes" id="UP001206639">
    <property type="component" value="Unassembled WGS sequence"/>
</dbReference>
<organism evidence="2 3">
    <name type="scientific">Mycobacterium deserti</name>
    <dbReference type="NCBI Taxonomy" id="2978347"/>
    <lineage>
        <taxon>Bacteria</taxon>
        <taxon>Bacillati</taxon>
        <taxon>Actinomycetota</taxon>
        <taxon>Actinomycetes</taxon>
        <taxon>Mycobacteriales</taxon>
        <taxon>Mycobacteriaceae</taxon>
        <taxon>Mycobacterium</taxon>
    </lineage>
</organism>
<dbReference type="RefSeq" id="WP_260992077.1">
    <property type="nucleotide sequence ID" value="NZ_JAODWD010000001.1"/>
</dbReference>
<gene>
    <name evidence="2" type="ORF">N4S67_05735</name>
</gene>
<feature type="domain" description="Ferric siderophore reductase C-terminal" evidence="1">
    <location>
        <begin position="195"/>
        <end position="213"/>
    </location>
</feature>
<sequence>MCIAAELAEIAACRGFFAITVAGDPQGWRPVESCYADGYADLIDATAKRHDTVDLRIAASLVQFSHATRLWSPVLACVLTHGVVPDLTGLQRAADTAALRLPEPVGVPVESDVAGQLYRTVVQEHLDVFAAGLRVKVAPGLLDGNVASALVAATRALYWARPQLRDPATRLARSLLTTAKLSGTGTIRYNLAFRRRSCCLYYRVPGGSKCADCGLISSTAVS</sequence>
<proteinExistence type="predicted"/>